<dbReference type="CDD" id="cd00130">
    <property type="entry name" value="PAS"/>
    <property type="match status" value="3"/>
</dbReference>
<dbReference type="InterPro" id="IPR004358">
    <property type="entry name" value="Sig_transdc_His_kin-like_C"/>
</dbReference>
<dbReference type="PROSITE" id="PS50113">
    <property type="entry name" value="PAC"/>
    <property type="match status" value="3"/>
</dbReference>
<gene>
    <name evidence="9" type="ORF">SAMN05421693_1124</name>
</gene>
<dbReference type="InterPro" id="IPR003661">
    <property type="entry name" value="HisK_dim/P_dom"/>
</dbReference>
<dbReference type="SUPFAM" id="SSF55785">
    <property type="entry name" value="PYP-like sensor domain (PAS domain)"/>
    <property type="match status" value="3"/>
</dbReference>
<evidence type="ECO:0000259" key="7">
    <source>
        <dbReference type="PROSITE" id="PS50112"/>
    </source>
</evidence>
<dbReference type="Gene3D" id="1.10.287.130">
    <property type="match status" value="1"/>
</dbReference>
<evidence type="ECO:0000256" key="1">
    <source>
        <dbReference type="ARBA" id="ARBA00000085"/>
    </source>
</evidence>
<evidence type="ECO:0000259" key="8">
    <source>
        <dbReference type="PROSITE" id="PS50113"/>
    </source>
</evidence>
<dbReference type="CDD" id="cd16922">
    <property type="entry name" value="HATPase_EvgS-ArcB-TorS-like"/>
    <property type="match status" value="1"/>
</dbReference>
<evidence type="ECO:0000256" key="5">
    <source>
        <dbReference type="ARBA" id="ARBA00022777"/>
    </source>
</evidence>
<keyword evidence="3" id="KW-0597">Phosphoprotein</keyword>
<dbReference type="InterPro" id="IPR035965">
    <property type="entry name" value="PAS-like_dom_sf"/>
</dbReference>
<keyword evidence="5" id="KW-0418">Kinase</keyword>
<feature type="domain" description="Histidine kinase" evidence="6">
    <location>
        <begin position="468"/>
        <end position="685"/>
    </location>
</feature>
<sequence>MKSLHDSSLASTEQGCAVRAIFAFWQQNLRSGQTQADPCLRTLYGHAKDGPALSDIRALREAHVHPEDRDLLEQNIQQALANPGEPWDWGYRIRHVDGSTRYLRSRGRFERDAQGQPLIMVGMEEDVTDQVEQGKAQEVALHRLEQTERIGPIGHWVTHPATGDLIWSPMTYELSGFDSAGKPVTVRGALRDMSEQRVLLRQLAEHEFSYQDLIENQSLLIERYLPDSTIIFANRTFAHYMGIQPEAVCGKRWLDFLPAEQRERAQAHLAGFTPENPVSSFENSIPTQDGQSFWVLWTNRAFFDEHGTLTHFQSVGVDITERHRAEAAEQQLRRELQRRQSELEGIFAAATSVSLIKVDLDLIIQEVSPGTVALFGYSREALLGQHVSMLHTQDPVDATNEDLPIRVETELLRRDGSTFTACLTVHPVCDAQGKMVAALGVSFDISDQKRAERVLAEALETRTHFMNAVNHDLRTPLNTLMGFADLLADTDLTEGKRREYKHHCQQAGKKLLALVDSLLELSSLQAGGGHAVAETFNLHETIEWQFQNYHELARDRGLALEIFIDPAVPEWVTGDATKLDQLLSNLVSNAIKYTKEGRVDLKVHAQGQDDRVTFLVSDTGEGISPERQERIFNAFDRGGYEGEQKGFGLGLTIVRELIDLLGGEMDLDSTPGVGSTFKLTLPLPAVSVH</sequence>
<dbReference type="Pfam" id="PF02518">
    <property type="entry name" value="HATPase_c"/>
    <property type="match status" value="1"/>
</dbReference>
<dbReference type="STRING" id="867345.SAMN05421693_1124"/>
<reference evidence="9 10" key="1">
    <citation type="submission" date="2016-10" db="EMBL/GenBank/DDBJ databases">
        <authorList>
            <person name="de Groot N.N."/>
        </authorList>
    </citation>
    <scope>NUCLEOTIDE SEQUENCE [LARGE SCALE GENOMIC DNA]</scope>
    <source>
        <strain evidence="9 10">B7-7</strain>
    </source>
</reference>
<dbReference type="SMART" id="SM00086">
    <property type="entry name" value="PAC"/>
    <property type="match status" value="3"/>
</dbReference>
<dbReference type="SMART" id="SM00388">
    <property type="entry name" value="HisKA"/>
    <property type="match status" value="1"/>
</dbReference>
<dbReference type="Pfam" id="PF00512">
    <property type="entry name" value="HisKA"/>
    <property type="match status" value="1"/>
</dbReference>
<dbReference type="Gene3D" id="3.30.450.20">
    <property type="entry name" value="PAS domain"/>
    <property type="match status" value="4"/>
</dbReference>
<keyword evidence="4" id="KW-0808">Transferase</keyword>
<dbReference type="OrthoDB" id="5792376at2"/>
<dbReference type="InterPro" id="IPR000700">
    <property type="entry name" value="PAS-assoc_C"/>
</dbReference>
<feature type="domain" description="PAC" evidence="8">
    <location>
        <begin position="405"/>
        <end position="457"/>
    </location>
</feature>
<dbReference type="CDD" id="cd00082">
    <property type="entry name" value="HisKA"/>
    <property type="match status" value="1"/>
</dbReference>
<dbReference type="InterPro" id="IPR013656">
    <property type="entry name" value="PAS_4"/>
</dbReference>
<dbReference type="InterPro" id="IPR036890">
    <property type="entry name" value="HATPase_C_sf"/>
</dbReference>
<dbReference type="AlphaFoldDB" id="A0A1H9C2G7"/>
<dbReference type="InterPro" id="IPR000014">
    <property type="entry name" value="PAS"/>
</dbReference>
<dbReference type="EMBL" id="FOFO01000012">
    <property type="protein sequence ID" value="SEP95161.1"/>
    <property type="molecule type" value="Genomic_DNA"/>
</dbReference>
<keyword evidence="10" id="KW-1185">Reference proteome</keyword>
<evidence type="ECO:0000259" key="6">
    <source>
        <dbReference type="PROSITE" id="PS50109"/>
    </source>
</evidence>
<dbReference type="PANTHER" id="PTHR43304:SF1">
    <property type="entry name" value="PAC DOMAIN-CONTAINING PROTEIN"/>
    <property type="match status" value="1"/>
</dbReference>
<dbReference type="SMART" id="SM00387">
    <property type="entry name" value="HATPase_c"/>
    <property type="match status" value="1"/>
</dbReference>
<dbReference type="SUPFAM" id="SSF55874">
    <property type="entry name" value="ATPase domain of HSP90 chaperone/DNA topoisomerase II/histidine kinase"/>
    <property type="match status" value="1"/>
</dbReference>
<dbReference type="PROSITE" id="PS50112">
    <property type="entry name" value="PAS"/>
    <property type="match status" value="1"/>
</dbReference>
<dbReference type="InterPro" id="IPR013655">
    <property type="entry name" value="PAS_fold_3"/>
</dbReference>
<evidence type="ECO:0000313" key="9">
    <source>
        <dbReference type="EMBL" id="SEP95161.1"/>
    </source>
</evidence>
<evidence type="ECO:0000313" key="10">
    <source>
        <dbReference type="Proteomes" id="UP000199496"/>
    </source>
</evidence>
<dbReference type="PRINTS" id="PR00344">
    <property type="entry name" value="BCTRLSENSOR"/>
</dbReference>
<proteinExistence type="predicted"/>
<feature type="domain" description="PAS" evidence="7">
    <location>
        <begin position="339"/>
        <end position="394"/>
    </location>
</feature>
<dbReference type="NCBIfam" id="TIGR00229">
    <property type="entry name" value="sensory_box"/>
    <property type="match status" value="2"/>
</dbReference>
<dbReference type="InterPro" id="IPR036097">
    <property type="entry name" value="HisK_dim/P_sf"/>
</dbReference>
<dbReference type="EC" id="2.7.13.3" evidence="2"/>
<dbReference type="Proteomes" id="UP000199496">
    <property type="component" value="Unassembled WGS sequence"/>
</dbReference>
<dbReference type="RefSeq" id="WP_090205961.1">
    <property type="nucleotide sequence ID" value="NZ_FOFO01000012.1"/>
</dbReference>
<dbReference type="PROSITE" id="PS50109">
    <property type="entry name" value="HIS_KIN"/>
    <property type="match status" value="1"/>
</dbReference>
<dbReference type="GO" id="GO:0000155">
    <property type="term" value="F:phosphorelay sensor kinase activity"/>
    <property type="evidence" value="ECO:0007669"/>
    <property type="project" value="InterPro"/>
</dbReference>
<dbReference type="Pfam" id="PF08448">
    <property type="entry name" value="PAS_4"/>
    <property type="match status" value="1"/>
</dbReference>
<feature type="domain" description="PAC" evidence="8">
    <location>
        <begin position="279"/>
        <end position="331"/>
    </location>
</feature>
<dbReference type="Gene3D" id="3.30.565.10">
    <property type="entry name" value="Histidine kinase-like ATPase, C-terminal domain"/>
    <property type="match status" value="1"/>
</dbReference>
<dbReference type="InterPro" id="IPR005467">
    <property type="entry name" value="His_kinase_dom"/>
</dbReference>
<dbReference type="SMART" id="SM00091">
    <property type="entry name" value="PAS"/>
    <property type="match status" value="2"/>
</dbReference>
<evidence type="ECO:0000256" key="2">
    <source>
        <dbReference type="ARBA" id="ARBA00012438"/>
    </source>
</evidence>
<accession>A0A1H9C2G7</accession>
<evidence type="ECO:0000256" key="3">
    <source>
        <dbReference type="ARBA" id="ARBA00022553"/>
    </source>
</evidence>
<feature type="domain" description="PAC" evidence="8">
    <location>
        <begin position="87"/>
        <end position="139"/>
    </location>
</feature>
<dbReference type="InterPro" id="IPR003594">
    <property type="entry name" value="HATPase_dom"/>
</dbReference>
<dbReference type="Pfam" id="PF13426">
    <property type="entry name" value="PAS_9"/>
    <property type="match status" value="1"/>
</dbReference>
<name>A0A1H9C2G7_9GAMM</name>
<dbReference type="InterPro" id="IPR001610">
    <property type="entry name" value="PAC"/>
</dbReference>
<protein>
    <recommendedName>
        <fullName evidence="2">histidine kinase</fullName>
        <ecNumber evidence="2">2.7.13.3</ecNumber>
    </recommendedName>
</protein>
<evidence type="ECO:0000256" key="4">
    <source>
        <dbReference type="ARBA" id="ARBA00022679"/>
    </source>
</evidence>
<organism evidence="9 10">
    <name type="scientific">Ectothiorhodospira magna</name>
    <dbReference type="NCBI Taxonomy" id="867345"/>
    <lineage>
        <taxon>Bacteria</taxon>
        <taxon>Pseudomonadati</taxon>
        <taxon>Pseudomonadota</taxon>
        <taxon>Gammaproteobacteria</taxon>
        <taxon>Chromatiales</taxon>
        <taxon>Ectothiorhodospiraceae</taxon>
        <taxon>Ectothiorhodospira</taxon>
    </lineage>
</organism>
<dbReference type="PANTHER" id="PTHR43304">
    <property type="entry name" value="PHYTOCHROME-LIKE PROTEIN CPH1"/>
    <property type="match status" value="1"/>
</dbReference>
<dbReference type="InterPro" id="IPR052162">
    <property type="entry name" value="Sensor_kinase/Photoreceptor"/>
</dbReference>
<dbReference type="SUPFAM" id="SSF47384">
    <property type="entry name" value="Homodimeric domain of signal transducing histidine kinase"/>
    <property type="match status" value="1"/>
</dbReference>
<dbReference type="Pfam" id="PF08447">
    <property type="entry name" value="PAS_3"/>
    <property type="match status" value="1"/>
</dbReference>
<comment type="catalytic activity">
    <reaction evidence="1">
        <text>ATP + protein L-histidine = ADP + protein N-phospho-L-histidine.</text>
        <dbReference type="EC" id="2.7.13.3"/>
    </reaction>
</comment>